<evidence type="ECO:0000256" key="5">
    <source>
        <dbReference type="ARBA" id="ARBA00012410"/>
    </source>
</evidence>
<evidence type="ECO:0000256" key="24">
    <source>
        <dbReference type="ARBA" id="ARBA00047878"/>
    </source>
</evidence>
<dbReference type="Gene3D" id="3.40.50.720">
    <property type="entry name" value="NAD(P)-binding Rossmann-like Domain"/>
    <property type="match status" value="1"/>
</dbReference>
<evidence type="ECO:0000313" key="37">
    <source>
        <dbReference type="Ensembl" id="ENSCMIP00000028050.1"/>
    </source>
</evidence>
<comment type="catalytic activity">
    <reaction evidence="33">
        <text>an n-alkanal + NADP(+) = an alk-2-enal + NADPH + H(+)</text>
        <dbReference type="Rhea" id="RHEA:13737"/>
        <dbReference type="ChEBI" id="CHEBI:12834"/>
        <dbReference type="ChEBI" id="CHEBI:13757"/>
        <dbReference type="ChEBI" id="CHEBI:15378"/>
        <dbReference type="ChEBI" id="CHEBI:57783"/>
        <dbReference type="ChEBI" id="CHEBI:58349"/>
        <dbReference type="EC" id="1.3.1.74"/>
    </reaction>
    <physiologicalReaction direction="right-to-left" evidence="33">
        <dbReference type="Rhea" id="RHEA:13739"/>
    </physiologicalReaction>
</comment>
<dbReference type="RefSeq" id="XP_007904805.1">
    <property type="nucleotide sequence ID" value="XM_007906614.2"/>
</dbReference>
<dbReference type="InterPro" id="IPR011032">
    <property type="entry name" value="GroES-like_sf"/>
</dbReference>
<evidence type="ECO:0000256" key="21">
    <source>
        <dbReference type="ARBA" id="ARBA00047617"/>
    </source>
</evidence>
<accession>A0A4W3J675</accession>
<dbReference type="KEGG" id="cmk:103187214"/>
<evidence type="ECO:0000256" key="2">
    <source>
        <dbReference type="ARBA" id="ARBA00010460"/>
    </source>
</evidence>
<proteinExistence type="inferred from homology"/>
<sequence length="388" mass="42636">MCERGRSVCLSACLAALQLHAVSWQFLRGTQGRECGQAGADAESPTGVRIWGEKDYTLKMVVAKLWTLRKHFEGFPKKDDFELKEEELPELKDGEVLLEAVFLSVDPYMRPYSKKIMKEGDIMIGTQIARVSASNNSKFPVGCYVVSSSGWRTHTISDGKKIELMLADWPENISRSLGLGTVGMPGCTAYFGLLEILQIKPGDVLLVNAAAGAVGMSVGQIAKIKGCKVIGCAGTDEKVALLKQMGFDEAFNYKTVKSLDSALKQASPDGYDCYFDNVGGEFSNVVINQMKQYGRIAVCGAISGYNDVEPQKGAYIQAPMIFKQLRMQGFVVSTWNNRREESEKALMAWVKEGKLKSKEHITTGFEKMPDAFMGMLKGENIGKAVVKI</sequence>
<evidence type="ECO:0000256" key="1">
    <source>
        <dbReference type="ARBA" id="ARBA00004496"/>
    </source>
</evidence>
<evidence type="ECO:0000256" key="22">
    <source>
        <dbReference type="ARBA" id="ARBA00047742"/>
    </source>
</evidence>
<comment type="subunit">
    <text evidence="3">Monomer or homodimer.</text>
</comment>
<evidence type="ECO:0000256" key="31">
    <source>
        <dbReference type="ARBA" id="ARBA00049068"/>
    </source>
</evidence>
<feature type="signal peptide" evidence="35">
    <location>
        <begin position="1"/>
        <end position="32"/>
    </location>
</feature>
<dbReference type="InterPro" id="IPR036291">
    <property type="entry name" value="NAD(P)-bd_dom_sf"/>
</dbReference>
<evidence type="ECO:0000256" key="16">
    <source>
        <dbReference type="ARBA" id="ARBA00031851"/>
    </source>
</evidence>
<keyword evidence="8" id="KW-0644">Prostaglandin metabolism</keyword>
<dbReference type="Ensembl" id="ENSCMIT00000028493.1">
    <property type="protein sequence ID" value="ENSCMIP00000028050.1"/>
    <property type="gene ID" value="ENSCMIG00000012197.1"/>
</dbReference>
<comment type="catalytic activity">
    <reaction evidence="24">
        <text>13,14-dihydro-15-oxo-prostaglandin F1alpha + NADP(+) = 15-oxoprostaglandin F1alpha + NADPH + H(+)</text>
        <dbReference type="Rhea" id="RHEA:50592"/>
        <dbReference type="ChEBI" id="CHEBI:15378"/>
        <dbReference type="ChEBI" id="CHEBI:57783"/>
        <dbReference type="ChEBI" id="CHEBI:58349"/>
        <dbReference type="ChEBI" id="CHEBI:79072"/>
        <dbReference type="ChEBI" id="CHEBI:133411"/>
    </reaction>
    <physiologicalReaction direction="right-to-left" evidence="24">
        <dbReference type="Rhea" id="RHEA:50594"/>
    </physiologicalReaction>
</comment>
<evidence type="ECO:0000256" key="6">
    <source>
        <dbReference type="ARBA" id="ARBA00020651"/>
    </source>
</evidence>
<dbReference type="GeneTree" id="ENSGT00940000154810"/>
<keyword evidence="35" id="KW-0732">Signal</keyword>
<evidence type="ECO:0000313" key="38">
    <source>
        <dbReference type="Proteomes" id="UP000314986"/>
    </source>
</evidence>
<dbReference type="GO" id="GO:0032440">
    <property type="term" value="F:2-alkenal reductase [NAD(P)H] activity"/>
    <property type="evidence" value="ECO:0007669"/>
    <property type="project" value="UniProtKB-EC"/>
</dbReference>
<dbReference type="PANTHER" id="PTHR43205:SF7">
    <property type="entry name" value="PROSTAGLANDIN REDUCTASE 1"/>
    <property type="match status" value="1"/>
</dbReference>
<dbReference type="SUPFAM" id="SSF51735">
    <property type="entry name" value="NAD(P)-binding Rossmann-fold domains"/>
    <property type="match status" value="1"/>
</dbReference>
<keyword evidence="15" id="KW-0379">Hydroxylation</keyword>
<evidence type="ECO:0000256" key="3">
    <source>
        <dbReference type="ARBA" id="ARBA00011852"/>
    </source>
</evidence>
<dbReference type="AlphaFoldDB" id="A0A4W3J675"/>
<dbReference type="EC" id="1.3.1.74" evidence="5"/>
<keyword evidence="11" id="KW-0521">NADP</keyword>
<dbReference type="STRING" id="7868.ENSCMIP00000028050"/>
<evidence type="ECO:0000256" key="20">
    <source>
        <dbReference type="ARBA" id="ARBA00047461"/>
    </source>
</evidence>
<comment type="catalytic activity">
    <reaction evidence="34">
        <text>hexanal + NADP(+) = (E)-hex-2-enal + NADPH + H(+)</text>
        <dbReference type="Rhea" id="RHEA:50776"/>
        <dbReference type="ChEBI" id="CHEBI:15378"/>
        <dbReference type="ChEBI" id="CHEBI:28913"/>
        <dbReference type="ChEBI" id="CHEBI:57783"/>
        <dbReference type="ChEBI" id="CHEBI:58349"/>
        <dbReference type="ChEBI" id="CHEBI:88528"/>
    </reaction>
    <physiologicalReaction direction="right-to-left" evidence="34">
        <dbReference type="Rhea" id="RHEA:50778"/>
    </physiologicalReaction>
</comment>
<evidence type="ECO:0000256" key="33">
    <source>
        <dbReference type="ARBA" id="ARBA00049179"/>
    </source>
</evidence>
<dbReference type="Proteomes" id="UP000314986">
    <property type="component" value="Unassembled WGS sequence"/>
</dbReference>
<dbReference type="CTD" id="494108"/>
<evidence type="ECO:0000256" key="8">
    <source>
        <dbReference type="ARBA" id="ARBA00022501"/>
    </source>
</evidence>
<evidence type="ECO:0000256" key="18">
    <source>
        <dbReference type="ARBA" id="ARBA00032297"/>
    </source>
</evidence>
<dbReference type="GO" id="GO:0005737">
    <property type="term" value="C:cytoplasm"/>
    <property type="evidence" value="ECO:0007669"/>
    <property type="project" value="UniProtKB-SubCell"/>
</dbReference>
<comment type="catalytic activity">
    <reaction evidence="25">
        <text>dodecanal + NADP(+) = (2E)-dodecenal + NADPH + H(+)</text>
        <dbReference type="Rhea" id="RHEA:50784"/>
        <dbReference type="ChEBI" id="CHEBI:15378"/>
        <dbReference type="ChEBI" id="CHEBI:27836"/>
        <dbReference type="ChEBI" id="CHEBI:57783"/>
        <dbReference type="ChEBI" id="CHEBI:58349"/>
        <dbReference type="ChEBI" id="CHEBI:133741"/>
    </reaction>
    <physiologicalReaction direction="right-to-left" evidence="25">
        <dbReference type="Rhea" id="RHEA:50786"/>
    </physiologicalReaction>
</comment>
<reference evidence="38" key="2">
    <citation type="journal article" date="2007" name="PLoS Biol.">
        <title>Survey sequencing and comparative analysis of the elephant shark (Callorhinchus milii) genome.</title>
        <authorList>
            <person name="Venkatesh B."/>
            <person name="Kirkness E.F."/>
            <person name="Loh Y.H."/>
            <person name="Halpern A.L."/>
            <person name="Lee A.P."/>
            <person name="Johnson J."/>
            <person name="Dandona N."/>
            <person name="Viswanathan L.D."/>
            <person name="Tay A."/>
            <person name="Venter J.C."/>
            <person name="Strausberg R.L."/>
            <person name="Brenner S."/>
        </authorList>
    </citation>
    <scope>NUCLEOTIDE SEQUENCE [LARGE SCALE GENOMIC DNA]</scope>
</reference>
<dbReference type="PANTHER" id="PTHR43205">
    <property type="entry name" value="PROSTAGLANDIN REDUCTASE"/>
    <property type="match status" value="1"/>
</dbReference>
<evidence type="ECO:0000256" key="26">
    <source>
        <dbReference type="ARBA" id="ARBA00048066"/>
    </source>
</evidence>
<dbReference type="GO" id="GO:0047522">
    <property type="term" value="F:15-oxoprostaglandin 13-reductase [NAD(P)+] activity"/>
    <property type="evidence" value="ECO:0007669"/>
    <property type="project" value="UniProtKB-EC"/>
</dbReference>
<evidence type="ECO:0000256" key="7">
    <source>
        <dbReference type="ARBA" id="ARBA00022490"/>
    </source>
</evidence>
<evidence type="ECO:0000256" key="35">
    <source>
        <dbReference type="SAM" id="SignalP"/>
    </source>
</evidence>
<evidence type="ECO:0000256" key="15">
    <source>
        <dbReference type="ARBA" id="ARBA00023278"/>
    </source>
</evidence>
<evidence type="ECO:0000256" key="34">
    <source>
        <dbReference type="ARBA" id="ARBA00049368"/>
    </source>
</evidence>
<comment type="catalytic activity">
    <reaction evidence="21">
        <text>decanal + NADP(+) = (2E)-decenal + NADPH + H(+)</text>
        <dbReference type="Rhea" id="RHEA:50612"/>
        <dbReference type="ChEBI" id="CHEBI:15378"/>
        <dbReference type="ChEBI" id="CHEBI:31457"/>
        <dbReference type="ChEBI" id="CHEBI:57783"/>
        <dbReference type="ChEBI" id="CHEBI:58349"/>
        <dbReference type="ChEBI" id="CHEBI:133455"/>
    </reaction>
    <physiologicalReaction direction="right-to-left" evidence="21">
        <dbReference type="Rhea" id="RHEA:50614"/>
    </physiologicalReaction>
</comment>
<evidence type="ECO:0000256" key="17">
    <source>
        <dbReference type="ARBA" id="ARBA00032255"/>
    </source>
</evidence>
<evidence type="ECO:0000259" key="36">
    <source>
        <dbReference type="SMART" id="SM00829"/>
    </source>
</evidence>
<dbReference type="OMA" id="YPIKNIH"/>
<reference evidence="37" key="4">
    <citation type="submission" date="2025-08" db="UniProtKB">
        <authorList>
            <consortium name="Ensembl"/>
        </authorList>
    </citation>
    <scope>IDENTIFICATION</scope>
</reference>
<dbReference type="GeneID" id="103187214"/>
<dbReference type="OrthoDB" id="809632at2759"/>
<reference evidence="38" key="3">
    <citation type="journal article" date="2014" name="Nature">
        <title>Elephant shark genome provides unique insights into gnathostome evolution.</title>
        <authorList>
            <consortium name="International Elephant Shark Genome Sequencing Consortium"/>
            <person name="Venkatesh B."/>
            <person name="Lee A.P."/>
            <person name="Ravi V."/>
            <person name="Maurya A.K."/>
            <person name="Lian M.M."/>
            <person name="Swann J.B."/>
            <person name="Ohta Y."/>
            <person name="Flajnik M.F."/>
            <person name="Sutoh Y."/>
            <person name="Kasahara M."/>
            <person name="Hoon S."/>
            <person name="Gangu V."/>
            <person name="Roy S.W."/>
            <person name="Irimia M."/>
            <person name="Korzh V."/>
            <person name="Kondrychyn I."/>
            <person name="Lim Z.W."/>
            <person name="Tay B.H."/>
            <person name="Tohari S."/>
            <person name="Kong K.W."/>
            <person name="Ho S."/>
            <person name="Lorente-Galdos B."/>
            <person name="Quilez J."/>
            <person name="Marques-Bonet T."/>
            <person name="Raney B.J."/>
            <person name="Ingham P.W."/>
            <person name="Tay A."/>
            <person name="Hillier L.W."/>
            <person name="Minx P."/>
            <person name="Boehm T."/>
            <person name="Wilson R.K."/>
            <person name="Brenner S."/>
            <person name="Warren W.C."/>
        </authorList>
    </citation>
    <scope>NUCLEOTIDE SEQUENCE [LARGE SCALE GENOMIC DNA]</scope>
</reference>
<dbReference type="CDD" id="cd08294">
    <property type="entry name" value="leukotriene_B4_DH_like"/>
    <property type="match status" value="1"/>
</dbReference>
<evidence type="ECO:0000256" key="9">
    <source>
        <dbReference type="ARBA" id="ARBA00022553"/>
    </source>
</evidence>
<evidence type="ECO:0000256" key="10">
    <source>
        <dbReference type="ARBA" id="ARBA00022832"/>
    </source>
</evidence>
<evidence type="ECO:0000256" key="30">
    <source>
        <dbReference type="ARBA" id="ARBA00048953"/>
    </source>
</evidence>
<comment type="catalytic activity">
    <reaction evidence="23">
        <text>leukotriene B4 + NADP(+) = 12-oxo-leukotriene B4 + NADPH + H(+)</text>
        <dbReference type="Rhea" id="RHEA:50608"/>
        <dbReference type="ChEBI" id="CHEBI:15378"/>
        <dbReference type="ChEBI" id="CHEBI:57461"/>
        <dbReference type="ChEBI" id="CHEBI:57783"/>
        <dbReference type="ChEBI" id="CHEBI:58349"/>
        <dbReference type="ChEBI" id="CHEBI:133309"/>
    </reaction>
    <physiologicalReaction direction="left-to-right" evidence="23">
        <dbReference type="Rhea" id="RHEA:50609"/>
    </physiologicalReaction>
</comment>
<evidence type="ECO:0000256" key="29">
    <source>
        <dbReference type="ARBA" id="ARBA00048591"/>
    </source>
</evidence>
<dbReference type="InterPro" id="IPR041694">
    <property type="entry name" value="ADH_N_2"/>
</dbReference>
<comment type="catalytic activity">
    <reaction evidence="20">
        <text>octanal + NADP(+) = (2E)-octenal + NADPH + H(+)</text>
        <dbReference type="Rhea" id="RHEA:50780"/>
        <dbReference type="ChEBI" id="CHEBI:15378"/>
        <dbReference type="ChEBI" id="CHEBI:17935"/>
        <dbReference type="ChEBI" id="CHEBI:57783"/>
        <dbReference type="ChEBI" id="CHEBI:58349"/>
        <dbReference type="ChEBI" id="CHEBI:61748"/>
    </reaction>
    <physiologicalReaction direction="right-to-left" evidence="20">
        <dbReference type="Rhea" id="RHEA:50782"/>
    </physiologicalReaction>
</comment>
<comment type="catalytic activity">
    <reaction evidence="28">
        <text>4-hydroxynonanal + NADP(+) = (E)-4-hydroxynon-2-enal + NADPH + H(+)</text>
        <dbReference type="Rhea" id="RHEA:64736"/>
        <dbReference type="ChEBI" id="CHEBI:15378"/>
        <dbReference type="ChEBI" id="CHEBI:57783"/>
        <dbReference type="ChEBI" id="CHEBI:58349"/>
        <dbReference type="ChEBI" id="CHEBI:58968"/>
        <dbReference type="ChEBI" id="CHEBI:156112"/>
    </reaction>
    <physiologicalReaction direction="right-to-left" evidence="28">
        <dbReference type="Rhea" id="RHEA:64738"/>
    </physiologicalReaction>
</comment>
<dbReference type="InParanoid" id="A0A4W3J675"/>
<dbReference type="InterPro" id="IPR013149">
    <property type="entry name" value="ADH-like_C"/>
</dbReference>
<evidence type="ECO:0000256" key="19">
    <source>
        <dbReference type="ARBA" id="ARBA00033119"/>
    </source>
</evidence>
<comment type="catalytic activity">
    <reaction evidence="30">
        <text>6-trans-leukotriene B4 + NADP(+) = 12-oxo-(5S)-hydroxy-(6E,8E,10E,14Z)-eicosatetraenoate + NADPH + H(+)</text>
        <dbReference type="Rhea" id="RHEA:51204"/>
        <dbReference type="ChEBI" id="CHEBI:15378"/>
        <dbReference type="ChEBI" id="CHEBI:57783"/>
        <dbReference type="ChEBI" id="CHEBI:58349"/>
        <dbReference type="ChEBI" id="CHEBI:90723"/>
        <dbReference type="ChEBI" id="CHEBI:133974"/>
    </reaction>
    <physiologicalReaction direction="left-to-right" evidence="30">
        <dbReference type="Rhea" id="RHEA:51205"/>
    </physiologicalReaction>
</comment>
<dbReference type="EC" id="1.3.1.48" evidence="4"/>
<comment type="catalytic activity">
    <reaction evidence="26">
        <text>nonan-2-one + NADP(+) = (3E)-nonen-2-one + NADPH + H(+)</text>
        <dbReference type="Rhea" id="RHEA:50616"/>
        <dbReference type="ChEBI" id="CHEBI:15378"/>
        <dbReference type="ChEBI" id="CHEBI:57783"/>
        <dbReference type="ChEBI" id="CHEBI:58349"/>
        <dbReference type="ChEBI" id="CHEBI:77927"/>
        <dbReference type="ChEBI" id="CHEBI:133457"/>
    </reaction>
    <physiologicalReaction direction="right-to-left" evidence="26">
        <dbReference type="Rhea" id="RHEA:50618"/>
    </physiologicalReaction>
</comment>
<dbReference type="InterPro" id="IPR045010">
    <property type="entry name" value="MDR_fam"/>
</dbReference>
<gene>
    <name evidence="37" type="primary">ptgr1.1</name>
</gene>
<evidence type="ECO:0000256" key="12">
    <source>
        <dbReference type="ARBA" id="ARBA00022990"/>
    </source>
</evidence>
<dbReference type="SUPFAM" id="SSF50129">
    <property type="entry name" value="GroES-like"/>
    <property type="match status" value="2"/>
</dbReference>
<evidence type="ECO:0000256" key="27">
    <source>
        <dbReference type="ARBA" id="ARBA00048290"/>
    </source>
</evidence>
<evidence type="ECO:0000256" key="23">
    <source>
        <dbReference type="ARBA" id="ARBA00047871"/>
    </source>
</evidence>
<comment type="similarity">
    <text evidence="2">Belongs to the NADP-dependent oxidoreductase L4BD family.</text>
</comment>
<protein>
    <recommendedName>
        <fullName evidence="6">Prostaglandin reductase 1</fullName>
        <ecNumber evidence="4">1.3.1.48</ecNumber>
        <ecNumber evidence="5">1.3.1.74</ecNumber>
    </recommendedName>
    <alternativeName>
        <fullName evidence="19">15-oxoprostaglandin 13-reductase</fullName>
    </alternativeName>
    <alternativeName>
        <fullName evidence="17">Dithiolethione-inducible gene 1 protein</fullName>
    </alternativeName>
    <alternativeName>
        <fullName evidence="16">Leukotriene B4 12-hydroxydehydrogenase</fullName>
    </alternativeName>
    <alternativeName>
        <fullName evidence="18">NAD(P)H-dependent alkenal/one oxidoreductase</fullName>
    </alternativeName>
</protein>
<keyword evidence="7" id="KW-0963">Cytoplasm</keyword>
<comment type="subcellular location">
    <subcellularLocation>
        <location evidence="1">Cytoplasm</location>
    </subcellularLocation>
</comment>
<dbReference type="GO" id="GO:0006693">
    <property type="term" value="P:prostaglandin metabolic process"/>
    <property type="evidence" value="ECO:0007669"/>
    <property type="project" value="UniProtKB-KW"/>
</dbReference>
<keyword evidence="14" id="KW-0443">Lipid metabolism</keyword>
<keyword evidence="38" id="KW-1185">Reference proteome</keyword>
<keyword evidence="10" id="KW-0276">Fatty acid metabolism</keyword>
<evidence type="ECO:0000256" key="28">
    <source>
        <dbReference type="ARBA" id="ARBA00048387"/>
    </source>
</evidence>
<feature type="chain" id="PRO_5021219043" description="Prostaglandin reductase 1" evidence="35">
    <location>
        <begin position="33"/>
        <end position="388"/>
    </location>
</feature>
<dbReference type="SMART" id="SM00829">
    <property type="entry name" value="PKS_ER"/>
    <property type="match status" value="1"/>
</dbReference>
<evidence type="ECO:0000256" key="25">
    <source>
        <dbReference type="ARBA" id="ARBA00047903"/>
    </source>
</evidence>
<dbReference type="InterPro" id="IPR014190">
    <property type="entry name" value="PTGR1"/>
</dbReference>
<evidence type="ECO:0000256" key="13">
    <source>
        <dbReference type="ARBA" id="ARBA00023002"/>
    </source>
</evidence>
<evidence type="ECO:0000256" key="14">
    <source>
        <dbReference type="ARBA" id="ARBA00023098"/>
    </source>
</evidence>
<dbReference type="Pfam" id="PF16884">
    <property type="entry name" value="ADH_N_2"/>
    <property type="match status" value="1"/>
</dbReference>
<feature type="domain" description="Enoyl reductase (ER)" evidence="36">
    <location>
        <begin position="78"/>
        <end position="386"/>
    </location>
</feature>
<organism evidence="37 38">
    <name type="scientific">Callorhinchus milii</name>
    <name type="common">Ghost shark</name>
    <dbReference type="NCBI Taxonomy" id="7868"/>
    <lineage>
        <taxon>Eukaryota</taxon>
        <taxon>Metazoa</taxon>
        <taxon>Chordata</taxon>
        <taxon>Craniata</taxon>
        <taxon>Vertebrata</taxon>
        <taxon>Chondrichthyes</taxon>
        <taxon>Holocephali</taxon>
        <taxon>Chimaeriformes</taxon>
        <taxon>Callorhinchidae</taxon>
        <taxon>Callorhinchus</taxon>
    </lineage>
</organism>
<dbReference type="Gene3D" id="3.90.180.10">
    <property type="entry name" value="Medium-chain alcohol dehydrogenases, catalytic domain"/>
    <property type="match status" value="1"/>
</dbReference>
<evidence type="ECO:0000256" key="4">
    <source>
        <dbReference type="ARBA" id="ARBA00011981"/>
    </source>
</evidence>
<comment type="catalytic activity">
    <reaction evidence="31">
        <text>(5S,12S)-dihydroxy-(6E,10E,12E,14Z)-eicosatetraenoate + NADP(+) = 12-oxo-(5S)-hydroxy-(6E,8E,10E,14Z)-eicosatetraenoate + NADPH + H(+)</text>
        <dbReference type="Rhea" id="RHEA:51212"/>
        <dbReference type="ChEBI" id="CHEBI:15378"/>
        <dbReference type="ChEBI" id="CHEBI:57783"/>
        <dbReference type="ChEBI" id="CHEBI:58349"/>
        <dbReference type="ChEBI" id="CHEBI:133974"/>
        <dbReference type="ChEBI" id="CHEBI:133975"/>
    </reaction>
    <physiologicalReaction direction="left-to-right" evidence="31">
        <dbReference type="Rhea" id="RHEA:51213"/>
    </physiologicalReaction>
</comment>
<keyword evidence="12" id="KW-0007">Acetylation</keyword>
<comment type="catalytic activity">
    <reaction evidence="32">
        <text>13,14-dihydro-15-oxo-prostaglandin E1 + NADP(+) = 15-oxoprostaglandin E1 + NADPH + H(+)</text>
        <dbReference type="Rhea" id="RHEA:50584"/>
        <dbReference type="ChEBI" id="CHEBI:15378"/>
        <dbReference type="ChEBI" id="CHEBI:57401"/>
        <dbReference type="ChEBI" id="CHEBI:57783"/>
        <dbReference type="ChEBI" id="CHEBI:58349"/>
        <dbReference type="ChEBI" id="CHEBI:133408"/>
    </reaction>
    <physiologicalReaction direction="right-to-left" evidence="32">
        <dbReference type="Rhea" id="RHEA:50586"/>
    </physiologicalReaction>
</comment>
<keyword evidence="9" id="KW-0597">Phosphoprotein</keyword>
<reference evidence="38" key="1">
    <citation type="journal article" date="2006" name="Science">
        <title>Ancient noncoding elements conserved in the human genome.</title>
        <authorList>
            <person name="Venkatesh B."/>
            <person name="Kirkness E.F."/>
            <person name="Loh Y.H."/>
            <person name="Halpern A.L."/>
            <person name="Lee A.P."/>
            <person name="Johnson J."/>
            <person name="Dandona N."/>
            <person name="Viswanathan L.D."/>
            <person name="Tay A."/>
            <person name="Venter J.C."/>
            <person name="Strausberg R.L."/>
            <person name="Brenner S."/>
        </authorList>
    </citation>
    <scope>NUCLEOTIDE SEQUENCE [LARGE SCALE GENOMIC DNA]</scope>
</reference>
<name>A0A4W3J675_CALMI</name>
<reference evidence="37" key="5">
    <citation type="submission" date="2025-09" db="UniProtKB">
        <authorList>
            <consortium name="Ensembl"/>
        </authorList>
    </citation>
    <scope>IDENTIFICATION</scope>
</reference>
<comment type="catalytic activity">
    <reaction evidence="29">
        <text>20-hydroxy-leukotriene B4 + NADP(+) = 12-oxo-20-hydroxy-leukotriene B4 + NADPH + H(+)</text>
        <dbReference type="Rhea" id="RHEA:51208"/>
        <dbReference type="ChEBI" id="CHEBI:15378"/>
        <dbReference type="ChEBI" id="CHEBI:57460"/>
        <dbReference type="ChEBI" id="CHEBI:57783"/>
        <dbReference type="ChEBI" id="CHEBI:58349"/>
        <dbReference type="ChEBI" id="CHEBI:133346"/>
    </reaction>
    <physiologicalReaction direction="left-to-right" evidence="29">
        <dbReference type="Rhea" id="RHEA:51209"/>
    </physiologicalReaction>
</comment>
<dbReference type="InterPro" id="IPR020843">
    <property type="entry name" value="ER"/>
</dbReference>
<evidence type="ECO:0000256" key="11">
    <source>
        <dbReference type="ARBA" id="ARBA00022857"/>
    </source>
</evidence>
<dbReference type="FunFam" id="3.40.50.720:FF:000121">
    <property type="entry name" value="Prostaglandin reductase 2"/>
    <property type="match status" value="1"/>
</dbReference>
<evidence type="ECO:0000256" key="32">
    <source>
        <dbReference type="ARBA" id="ARBA00049070"/>
    </source>
</evidence>
<dbReference type="Pfam" id="PF00107">
    <property type="entry name" value="ADH_zinc_N"/>
    <property type="match status" value="1"/>
</dbReference>
<keyword evidence="13" id="KW-0560">Oxidoreductase</keyword>
<comment type="catalytic activity">
    <reaction evidence="27">
        <text>13,14-dihydro-15-oxo-PGF2alpha + NADP(+) = 15-oxoprostaglandin F2alpha + NADPH + H(+)</text>
        <dbReference type="Rhea" id="RHEA:50588"/>
        <dbReference type="ChEBI" id="CHEBI:15378"/>
        <dbReference type="ChEBI" id="CHEBI:57783"/>
        <dbReference type="ChEBI" id="CHEBI:58349"/>
        <dbReference type="ChEBI" id="CHEBI:133374"/>
        <dbReference type="ChEBI" id="CHEBI:133409"/>
    </reaction>
    <physiologicalReaction direction="right-to-left" evidence="27">
        <dbReference type="Rhea" id="RHEA:50590"/>
    </physiologicalReaction>
</comment>
<comment type="catalytic activity">
    <reaction evidence="22">
        <text>pentan-2-one + NADP(+) = (E)-pent-3-en-2-one + NADPH + H(+)</text>
        <dbReference type="Rhea" id="RHEA:50788"/>
        <dbReference type="ChEBI" id="CHEBI:15378"/>
        <dbReference type="ChEBI" id="CHEBI:16472"/>
        <dbReference type="ChEBI" id="CHEBI:57783"/>
        <dbReference type="ChEBI" id="CHEBI:58349"/>
        <dbReference type="ChEBI" id="CHEBI:145276"/>
    </reaction>
    <physiologicalReaction direction="right-to-left" evidence="22">
        <dbReference type="Rhea" id="RHEA:50790"/>
    </physiologicalReaction>
</comment>